<dbReference type="Pfam" id="PF06149">
    <property type="entry name" value="DUF969"/>
    <property type="match status" value="1"/>
</dbReference>
<comment type="caution">
    <text evidence="2">The sequence shown here is derived from an EMBL/GenBank/DDBJ whole genome shotgun (WGS) entry which is preliminary data.</text>
</comment>
<accession>A0A3N4VFC9</accession>
<evidence type="ECO:0000256" key="1">
    <source>
        <dbReference type="SAM" id="Phobius"/>
    </source>
</evidence>
<feature type="transmembrane region" description="Helical" evidence="1">
    <location>
        <begin position="158"/>
        <end position="180"/>
    </location>
</feature>
<dbReference type="InterPro" id="IPR010374">
    <property type="entry name" value="DUF969"/>
</dbReference>
<name>A0A3N4VFC9_9GAMM</name>
<dbReference type="OrthoDB" id="80065at2"/>
<reference evidence="2 3" key="1">
    <citation type="submission" date="2018-11" db="EMBL/GenBank/DDBJ databases">
        <title>Genomic Encyclopedia of Type Strains, Phase IV (KMG-IV): sequencing the most valuable type-strain genomes for metagenomic binning, comparative biology and taxonomic classification.</title>
        <authorList>
            <person name="Goeker M."/>
        </authorList>
    </citation>
    <scope>NUCLEOTIDE SEQUENCE [LARGE SCALE GENOMIC DNA]</scope>
    <source>
        <strain evidence="2 3">DSM 25623</strain>
    </source>
</reference>
<gene>
    <name evidence="2" type="ORF">EDC50_0566</name>
</gene>
<evidence type="ECO:0000313" key="3">
    <source>
        <dbReference type="Proteomes" id="UP000269708"/>
    </source>
</evidence>
<dbReference type="EMBL" id="RKQN01000001">
    <property type="protein sequence ID" value="RPE81378.1"/>
    <property type="molecule type" value="Genomic_DNA"/>
</dbReference>
<feature type="transmembrane region" description="Helical" evidence="1">
    <location>
        <begin position="57"/>
        <end position="76"/>
    </location>
</feature>
<evidence type="ECO:0000313" key="2">
    <source>
        <dbReference type="EMBL" id="RPE81378.1"/>
    </source>
</evidence>
<dbReference type="Proteomes" id="UP000269708">
    <property type="component" value="Unassembled WGS sequence"/>
</dbReference>
<sequence>MNYWPLLGVAAVVVGFVLRLNPALVVVVAGFVTGLAARLSPLEVLDILGRAFTEKRYLLLFLLTLPVIGLLERHGLKEHAQRWVARLRGATLGRLLVAYLAMRQLAASLGLTSLGGHPQTVRPLLAPMAEAAAELRHGALDDAARQRIRAMAAGTDNVGLFFGEDVFIAFGAVLLIQGFFVEHGIRLEPLQIALWGIPTAICAFLIHAVRVFRFERRLARARAAGREG</sequence>
<proteinExistence type="predicted"/>
<protein>
    <submittedName>
        <fullName evidence="2">Putative membrane protein</fullName>
    </submittedName>
</protein>
<dbReference type="RefSeq" id="WP_123768939.1">
    <property type="nucleotide sequence ID" value="NZ_RKQN01000001.1"/>
</dbReference>
<organism evidence="2 3">
    <name type="scientific">Vulcaniibacterium tengchongense</name>
    <dbReference type="NCBI Taxonomy" id="1273429"/>
    <lineage>
        <taxon>Bacteria</taxon>
        <taxon>Pseudomonadati</taxon>
        <taxon>Pseudomonadota</taxon>
        <taxon>Gammaproteobacteria</taxon>
        <taxon>Lysobacterales</taxon>
        <taxon>Lysobacteraceae</taxon>
        <taxon>Vulcaniibacterium</taxon>
    </lineage>
</organism>
<keyword evidence="3" id="KW-1185">Reference proteome</keyword>
<feature type="transmembrane region" description="Helical" evidence="1">
    <location>
        <begin position="192"/>
        <end position="212"/>
    </location>
</feature>
<keyword evidence="1" id="KW-0472">Membrane</keyword>
<keyword evidence="1" id="KW-1133">Transmembrane helix</keyword>
<dbReference type="AlphaFoldDB" id="A0A3N4VFC9"/>
<feature type="transmembrane region" description="Helical" evidence="1">
    <location>
        <begin position="6"/>
        <end position="36"/>
    </location>
</feature>
<keyword evidence="1" id="KW-0812">Transmembrane</keyword>